<accession>A0ABP9QKM6</accession>
<dbReference type="Proteomes" id="UP001428817">
    <property type="component" value="Unassembled WGS sequence"/>
</dbReference>
<sequence length="85" mass="9432">MRYRSNRYRDSGRYGHIKQSGQCPNPAKVVHEQDDRHQLAGECAAPIIRVRPDGVSVVGTNSSMCRRPQWARANKPPASSATVIS</sequence>
<organism evidence="2 3">
    <name type="scientific">Pseudonocardia eucalypti</name>
    <dbReference type="NCBI Taxonomy" id="648755"/>
    <lineage>
        <taxon>Bacteria</taxon>
        <taxon>Bacillati</taxon>
        <taxon>Actinomycetota</taxon>
        <taxon>Actinomycetes</taxon>
        <taxon>Pseudonocardiales</taxon>
        <taxon>Pseudonocardiaceae</taxon>
        <taxon>Pseudonocardia</taxon>
    </lineage>
</organism>
<dbReference type="EMBL" id="BAABJP010000029">
    <property type="protein sequence ID" value="GAA5163254.1"/>
    <property type="molecule type" value="Genomic_DNA"/>
</dbReference>
<evidence type="ECO:0000313" key="3">
    <source>
        <dbReference type="Proteomes" id="UP001428817"/>
    </source>
</evidence>
<reference evidence="3" key="1">
    <citation type="journal article" date="2019" name="Int. J. Syst. Evol. Microbiol.">
        <title>The Global Catalogue of Microorganisms (GCM) 10K type strain sequencing project: providing services to taxonomists for standard genome sequencing and annotation.</title>
        <authorList>
            <consortium name="The Broad Institute Genomics Platform"/>
            <consortium name="The Broad Institute Genome Sequencing Center for Infectious Disease"/>
            <person name="Wu L."/>
            <person name="Ma J."/>
        </authorList>
    </citation>
    <scope>NUCLEOTIDE SEQUENCE [LARGE SCALE GENOMIC DNA]</scope>
    <source>
        <strain evidence="3">JCM 18303</strain>
    </source>
</reference>
<comment type="caution">
    <text evidence="2">The sequence shown here is derived from an EMBL/GenBank/DDBJ whole genome shotgun (WGS) entry which is preliminary data.</text>
</comment>
<proteinExistence type="predicted"/>
<name>A0ABP9QKM6_9PSEU</name>
<protein>
    <submittedName>
        <fullName evidence="2">Uncharacterized protein</fullName>
    </submittedName>
</protein>
<evidence type="ECO:0000313" key="2">
    <source>
        <dbReference type="EMBL" id="GAA5163254.1"/>
    </source>
</evidence>
<evidence type="ECO:0000256" key="1">
    <source>
        <dbReference type="SAM" id="MobiDB-lite"/>
    </source>
</evidence>
<gene>
    <name evidence="2" type="ORF">GCM10023321_49850</name>
</gene>
<feature type="region of interest" description="Disordered" evidence="1">
    <location>
        <begin position="1"/>
        <end position="28"/>
    </location>
</feature>
<keyword evidence="3" id="KW-1185">Reference proteome</keyword>